<dbReference type="EMBL" id="QGKS01000226">
    <property type="protein sequence ID" value="PWR14578.1"/>
    <property type="molecule type" value="Genomic_DNA"/>
</dbReference>
<proteinExistence type="predicted"/>
<dbReference type="Proteomes" id="UP000246050">
    <property type="component" value="Unassembled WGS sequence"/>
</dbReference>
<name>A0A317DIV0_9ACTN</name>
<sequence length="74" mass="8557">MSVAPGDLVQLSEPDYQYGTGPLRLRITRVRFDLSTWYDGRWVWLEGIEIRVDDQDGRLRQVLVRVSALPKPEA</sequence>
<dbReference type="AlphaFoldDB" id="A0A317DIV0"/>
<protein>
    <submittedName>
        <fullName evidence="1">Uncharacterized protein</fullName>
    </submittedName>
</protein>
<gene>
    <name evidence="1" type="ORF">DKT69_15735</name>
</gene>
<evidence type="ECO:0000313" key="2">
    <source>
        <dbReference type="Proteomes" id="UP000246050"/>
    </source>
</evidence>
<accession>A0A317DIV0</accession>
<organism evidence="1 2">
    <name type="scientific">Micromonospora sicca</name>
    <dbReference type="NCBI Taxonomy" id="2202420"/>
    <lineage>
        <taxon>Bacteria</taxon>
        <taxon>Bacillati</taxon>
        <taxon>Actinomycetota</taxon>
        <taxon>Actinomycetes</taxon>
        <taxon>Micromonosporales</taxon>
        <taxon>Micromonosporaceae</taxon>
        <taxon>Micromonospora</taxon>
    </lineage>
</organism>
<reference evidence="1 2" key="1">
    <citation type="submission" date="2018-05" db="EMBL/GenBank/DDBJ databases">
        <title>Micromonosporas from Atacama Desert.</title>
        <authorList>
            <person name="Carro L."/>
            <person name="Golinska P."/>
            <person name="Klenk H.-P."/>
            <person name="Goodfellow M."/>
        </authorList>
    </citation>
    <scope>NUCLEOTIDE SEQUENCE [LARGE SCALE GENOMIC DNA]</scope>
    <source>
        <strain evidence="1 2">4G51</strain>
    </source>
</reference>
<dbReference type="RefSeq" id="WP_146231098.1">
    <property type="nucleotide sequence ID" value="NZ_QGKS01000226.1"/>
</dbReference>
<dbReference type="OrthoDB" id="3400634at2"/>
<comment type="caution">
    <text evidence="1">The sequence shown here is derived from an EMBL/GenBank/DDBJ whole genome shotgun (WGS) entry which is preliminary data.</text>
</comment>
<evidence type="ECO:0000313" key="1">
    <source>
        <dbReference type="EMBL" id="PWR14578.1"/>
    </source>
</evidence>